<dbReference type="Pfam" id="PF12867">
    <property type="entry name" value="DinB_2"/>
    <property type="match status" value="1"/>
</dbReference>
<feature type="domain" description="Sulfatase-modifying factor enzyme-like" evidence="4">
    <location>
        <begin position="177"/>
        <end position="331"/>
    </location>
</feature>
<evidence type="ECO:0000313" key="6">
    <source>
        <dbReference type="EMBL" id="MBB3089880.1"/>
    </source>
</evidence>
<keyword evidence="7" id="KW-1185">Reference proteome</keyword>
<gene>
    <name evidence="6" type="ORF">FHS12_002829</name>
</gene>
<evidence type="ECO:0000313" key="7">
    <source>
        <dbReference type="Proteomes" id="UP000577707"/>
    </source>
</evidence>
<keyword evidence="1" id="KW-0560">Oxidoreductase</keyword>
<feature type="domain" description="Sulfatase-modifying factor enzyme-like" evidence="4">
    <location>
        <begin position="339"/>
        <end position="416"/>
    </location>
</feature>
<sequence length="422" mass="47539">MDTTTAIARFDEVRADTERLAAPLSPEDQTVQSMPDVSPTKWHRAHVTWFFETFVLAENEPGFTPFQDTYWFLFNSYYEQVGPRYARPMRGVISRPGAYEVGDYRRNIDDRIRDLLDRVDEGAFAKLAPTIELGFHHEQQHQELLLMDIKHVLSLNPLQPTYAGGPVAGAGTDRLGWVDFDGGLVEIGSADGGEGGGFCFDNELPRHQQWLEPYRLADRLITNGEWLEFMADGGYRRPELWLSDGWGRVNAEGWDAPFYWRELDGEWFEHTLHGTAPLDPGLPVCHLSHYEADAYATWAGKRLPTEAEWEHAARAYEVVGNLADRDSFHPRAAGPATDGLRQLFGDCWEWTSSAYLPYPGFHPAAGAIGEYNGKFMSSQMVLRGGCALTPPGHTRASYRNFFPPGARWPVTGLRLADDGRRA</sequence>
<evidence type="ECO:0000256" key="3">
    <source>
        <dbReference type="ARBA" id="ARBA00037882"/>
    </source>
</evidence>
<accession>A0A7W5A5L6</accession>
<dbReference type="InterPro" id="IPR016187">
    <property type="entry name" value="CTDL_fold"/>
</dbReference>
<dbReference type="EMBL" id="JACHXG010000005">
    <property type="protein sequence ID" value="MBB3089880.1"/>
    <property type="molecule type" value="Genomic_DNA"/>
</dbReference>
<keyword evidence="2" id="KW-0408">Iron</keyword>
<dbReference type="SUPFAM" id="SSF56436">
    <property type="entry name" value="C-type lectin-like"/>
    <property type="match status" value="1"/>
</dbReference>
<dbReference type="PANTHER" id="PTHR23150:SF36">
    <property type="entry name" value="HERCYNINE OXYGENASE"/>
    <property type="match status" value="1"/>
</dbReference>
<name>A0A7W5A5L6_9ACTN</name>
<dbReference type="NCBIfam" id="TIGR03440">
    <property type="entry name" value="egtB_TIGR03440"/>
    <property type="match status" value="1"/>
</dbReference>
<dbReference type="RefSeq" id="WP_183546036.1">
    <property type="nucleotide sequence ID" value="NZ_BMQT01000009.1"/>
</dbReference>
<reference evidence="6 7" key="1">
    <citation type="submission" date="2020-08" db="EMBL/GenBank/DDBJ databases">
        <title>Genomic Encyclopedia of Type Strains, Phase III (KMG-III): the genomes of soil and plant-associated and newly described type strains.</title>
        <authorList>
            <person name="Whitman W."/>
        </authorList>
    </citation>
    <scope>NUCLEOTIDE SEQUENCE [LARGE SCALE GENOMIC DNA]</scope>
    <source>
        <strain evidence="6 7">CECT 3302</strain>
    </source>
</reference>
<dbReference type="PANTHER" id="PTHR23150">
    <property type="entry name" value="SULFATASE MODIFYING FACTOR 1, 2"/>
    <property type="match status" value="1"/>
</dbReference>
<evidence type="ECO:0000259" key="4">
    <source>
        <dbReference type="Pfam" id="PF03781"/>
    </source>
</evidence>
<dbReference type="Pfam" id="PF03781">
    <property type="entry name" value="FGE-sulfatase"/>
    <property type="match status" value="2"/>
</dbReference>
<dbReference type="InterPro" id="IPR005532">
    <property type="entry name" value="SUMF_dom"/>
</dbReference>
<evidence type="ECO:0000256" key="1">
    <source>
        <dbReference type="ARBA" id="ARBA00023002"/>
    </source>
</evidence>
<protein>
    <submittedName>
        <fullName evidence="6">Ergothioneine biosynthesis protein EgtB</fullName>
    </submittedName>
</protein>
<evidence type="ECO:0000259" key="5">
    <source>
        <dbReference type="Pfam" id="PF12867"/>
    </source>
</evidence>
<dbReference type="InterPro" id="IPR017806">
    <property type="entry name" value="EgtB"/>
</dbReference>
<comment type="pathway">
    <text evidence="3">Amino-acid biosynthesis; ergothioneine biosynthesis.</text>
</comment>
<evidence type="ECO:0000256" key="2">
    <source>
        <dbReference type="ARBA" id="ARBA00023004"/>
    </source>
</evidence>
<dbReference type="Gene3D" id="3.90.1580.10">
    <property type="entry name" value="paralog of FGE (formylglycine-generating enzyme)"/>
    <property type="match status" value="1"/>
</dbReference>
<dbReference type="InterPro" id="IPR051043">
    <property type="entry name" value="Sulfatase_Mod_Factor_Kinase"/>
</dbReference>
<dbReference type="InterPro" id="IPR042095">
    <property type="entry name" value="SUMF_sf"/>
</dbReference>
<proteinExistence type="predicted"/>
<dbReference type="AlphaFoldDB" id="A0A7W5A5L6"/>
<dbReference type="Proteomes" id="UP000577707">
    <property type="component" value="Unassembled WGS sequence"/>
</dbReference>
<dbReference type="GO" id="GO:0052699">
    <property type="term" value="P:ergothioneine biosynthetic process"/>
    <property type="evidence" value="ECO:0007669"/>
    <property type="project" value="InterPro"/>
</dbReference>
<feature type="domain" description="DinB-like" evidence="5">
    <location>
        <begin position="10"/>
        <end position="143"/>
    </location>
</feature>
<organism evidence="6 7">
    <name type="scientific">Nocardioides albus</name>
    <dbReference type="NCBI Taxonomy" id="1841"/>
    <lineage>
        <taxon>Bacteria</taxon>
        <taxon>Bacillati</taxon>
        <taxon>Actinomycetota</taxon>
        <taxon>Actinomycetes</taxon>
        <taxon>Propionibacteriales</taxon>
        <taxon>Nocardioidaceae</taxon>
        <taxon>Nocardioides</taxon>
    </lineage>
</organism>
<dbReference type="InterPro" id="IPR024775">
    <property type="entry name" value="DinB-like"/>
</dbReference>
<comment type="caution">
    <text evidence="6">The sequence shown here is derived from an EMBL/GenBank/DDBJ whole genome shotgun (WGS) entry which is preliminary data.</text>
</comment>